<dbReference type="GO" id="GO:0004674">
    <property type="term" value="F:protein serine/threonine kinase activity"/>
    <property type="evidence" value="ECO:0007669"/>
    <property type="project" value="TreeGrafter"/>
</dbReference>
<dbReference type="GO" id="GO:0005737">
    <property type="term" value="C:cytoplasm"/>
    <property type="evidence" value="ECO:0007669"/>
    <property type="project" value="TreeGrafter"/>
</dbReference>
<protein>
    <submittedName>
        <fullName evidence="3">Ovarian-specific serine/threonine-protein kinase lok</fullName>
    </submittedName>
</protein>
<dbReference type="GO" id="GO:0005634">
    <property type="term" value="C:nucleus"/>
    <property type="evidence" value="ECO:0007669"/>
    <property type="project" value="TreeGrafter"/>
</dbReference>
<dbReference type="Gene3D" id="1.10.510.10">
    <property type="entry name" value="Transferase(Phosphotransferase) domain 1"/>
    <property type="match status" value="1"/>
</dbReference>
<reference evidence="3" key="1">
    <citation type="submission" date="2022-10" db="EMBL/GenBank/DDBJ databases">
        <title>Novel sulphate-reducing endosymbionts in the free-living metamonad Anaeramoeba.</title>
        <authorList>
            <person name="Jerlstrom-Hultqvist J."/>
            <person name="Cepicka I."/>
            <person name="Gallot-Lavallee L."/>
            <person name="Salas-Leiva D."/>
            <person name="Curtis B.A."/>
            <person name="Zahonova K."/>
            <person name="Pipaliya S."/>
            <person name="Dacks J."/>
            <person name="Roger A.J."/>
        </authorList>
    </citation>
    <scope>NUCLEOTIDE SEQUENCE</scope>
    <source>
        <strain evidence="3">BMAN</strain>
    </source>
</reference>
<dbReference type="InterPro" id="IPR000719">
    <property type="entry name" value="Prot_kinase_dom"/>
</dbReference>
<sequence length="314" mass="36851">MYQLKQQNELSPKENGLVPPSRSISLEDFTNISEDVELSFEIDISQKKIFRPKTQSNEKNRKNQDVFAIKSIPIMGYQQFFKNLIPILRLRHPGIIQCELITIKEGQVHLHFPFYSKGNIRQFTEKGTNLKEIFFIIGHVLITLNYIHSQGIYHSNLKPENILITDNLTPVLSDFGNSQNANWKQIFERFPRQNLNLIPPEIFQQKSKVKYDSKADMYSLGVTMKELSKINSDFEKDQNYLEIMESFMEINPDKRPSALQILKTYLDIWGIQMDLQNLISFHNPSHDVFKLYPKKVLSENKLKKSRLEDERKKN</sequence>
<dbReference type="Pfam" id="PF00069">
    <property type="entry name" value="Pkinase"/>
    <property type="match status" value="1"/>
</dbReference>
<dbReference type="EMBL" id="JAPDFW010000082">
    <property type="protein sequence ID" value="KAJ5072134.1"/>
    <property type="molecule type" value="Genomic_DNA"/>
</dbReference>
<name>A0A9Q0RAX1_ANAIG</name>
<dbReference type="AlphaFoldDB" id="A0A9Q0RAX1"/>
<dbReference type="GO" id="GO:0005524">
    <property type="term" value="F:ATP binding"/>
    <property type="evidence" value="ECO:0007669"/>
    <property type="project" value="InterPro"/>
</dbReference>
<evidence type="ECO:0000256" key="1">
    <source>
        <dbReference type="SAM" id="MobiDB-lite"/>
    </source>
</evidence>
<keyword evidence="3" id="KW-0418">Kinase</keyword>
<proteinExistence type="predicted"/>
<feature type="region of interest" description="Disordered" evidence="1">
    <location>
        <begin position="1"/>
        <end position="22"/>
    </location>
</feature>
<evidence type="ECO:0000313" key="3">
    <source>
        <dbReference type="EMBL" id="KAJ5072134.1"/>
    </source>
</evidence>
<keyword evidence="4" id="KW-1185">Reference proteome</keyword>
<dbReference type="CDD" id="cd00180">
    <property type="entry name" value="PKc"/>
    <property type="match status" value="1"/>
</dbReference>
<accession>A0A9Q0RAX1</accession>
<evidence type="ECO:0000313" key="4">
    <source>
        <dbReference type="Proteomes" id="UP001149090"/>
    </source>
</evidence>
<dbReference type="Proteomes" id="UP001149090">
    <property type="component" value="Unassembled WGS sequence"/>
</dbReference>
<dbReference type="SUPFAM" id="SSF56112">
    <property type="entry name" value="Protein kinase-like (PK-like)"/>
    <property type="match status" value="1"/>
</dbReference>
<dbReference type="InterPro" id="IPR011009">
    <property type="entry name" value="Kinase-like_dom_sf"/>
</dbReference>
<dbReference type="OrthoDB" id="5809314at2759"/>
<dbReference type="PANTHER" id="PTHR44167">
    <property type="entry name" value="OVARIAN-SPECIFIC SERINE/THREONINE-PROTEIN KINASE LOK-RELATED"/>
    <property type="match status" value="1"/>
</dbReference>
<feature type="domain" description="Protein kinase" evidence="2">
    <location>
        <begin position="4"/>
        <end position="266"/>
    </location>
</feature>
<keyword evidence="3" id="KW-0808">Transferase</keyword>
<dbReference type="GO" id="GO:0044773">
    <property type="term" value="P:mitotic DNA damage checkpoint signaling"/>
    <property type="evidence" value="ECO:0007669"/>
    <property type="project" value="TreeGrafter"/>
</dbReference>
<gene>
    <name evidence="3" type="ORF">M0811_09514</name>
</gene>
<evidence type="ECO:0000259" key="2">
    <source>
        <dbReference type="PROSITE" id="PS50011"/>
    </source>
</evidence>
<dbReference type="PROSITE" id="PS50011">
    <property type="entry name" value="PROTEIN_KINASE_DOM"/>
    <property type="match status" value="1"/>
</dbReference>
<dbReference type="PANTHER" id="PTHR44167:SF24">
    <property type="entry name" value="SERINE_THREONINE-PROTEIN KINASE CHK2"/>
    <property type="match status" value="1"/>
</dbReference>
<organism evidence="3 4">
    <name type="scientific">Anaeramoeba ignava</name>
    <name type="common">Anaerobic marine amoeba</name>
    <dbReference type="NCBI Taxonomy" id="1746090"/>
    <lineage>
        <taxon>Eukaryota</taxon>
        <taxon>Metamonada</taxon>
        <taxon>Anaeramoebidae</taxon>
        <taxon>Anaeramoeba</taxon>
    </lineage>
</organism>
<feature type="compositionally biased region" description="Polar residues" evidence="1">
    <location>
        <begin position="1"/>
        <end position="10"/>
    </location>
</feature>
<comment type="caution">
    <text evidence="3">The sequence shown here is derived from an EMBL/GenBank/DDBJ whole genome shotgun (WGS) entry which is preliminary data.</text>
</comment>